<dbReference type="KEGG" id="noc:Noc_1855"/>
<protein>
    <submittedName>
        <fullName evidence="1">Uncharacterized protein</fullName>
    </submittedName>
</protein>
<sequence>MGVPSWIYDSKHTIIFKQKVLTLSKVVRSKTDSLVELFYKLYRSTPVTEECLCVVVKSLADKGYDSDGFINSIEASGAVTVISLGKFDDRAGLIKAKRLSCQMEGKNSEI</sequence>
<evidence type="ECO:0000313" key="2">
    <source>
        <dbReference type="Proteomes" id="UP000006838"/>
    </source>
</evidence>
<dbReference type="HOGENOM" id="CLU_2168297_0_0_6"/>
<proteinExistence type="predicted"/>
<name>Q3JA25_NITOC</name>
<dbReference type="EMBL" id="CP000127">
    <property type="protein sequence ID" value="ABA58321.1"/>
    <property type="molecule type" value="Genomic_DNA"/>
</dbReference>
<gene>
    <name evidence="1" type="ordered locus">Noc_1855</name>
</gene>
<organism evidence="1 2">
    <name type="scientific">Nitrosococcus oceani (strain ATCC 19707 / BCRC 17464 / JCM 30415 / NCIMB 11848 / C-107)</name>
    <dbReference type="NCBI Taxonomy" id="323261"/>
    <lineage>
        <taxon>Bacteria</taxon>
        <taxon>Pseudomonadati</taxon>
        <taxon>Pseudomonadota</taxon>
        <taxon>Gammaproteobacteria</taxon>
        <taxon>Chromatiales</taxon>
        <taxon>Chromatiaceae</taxon>
        <taxon>Nitrosococcus</taxon>
    </lineage>
</organism>
<dbReference type="AlphaFoldDB" id="Q3JA25"/>
<reference evidence="2" key="1">
    <citation type="journal article" date="2006" name="Appl. Environ. Microbiol.">
        <title>Complete genome sequence of the marine, chemolithoautotrophic, ammonia-oxidizing bacterium Nitrosococcus oceani ATCC 19707.</title>
        <authorList>
            <person name="Klotz M.G."/>
            <person name="Arp D.J."/>
            <person name="Chain P.S.G."/>
            <person name="El-Sheikh A.F."/>
            <person name="Hauser L.J."/>
            <person name="Hommes N.G."/>
            <person name="Larimer F.W."/>
            <person name="Malfatti S.A."/>
            <person name="Norton J.M."/>
            <person name="Poret-Peterson A.T."/>
            <person name="Vergez L.M."/>
            <person name="Ward B.B."/>
        </authorList>
    </citation>
    <scope>NUCLEOTIDE SEQUENCE [LARGE SCALE GENOMIC DNA]</scope>
    <source>
        <strain evidence="2">ATCC 19707 / BCRC 17464 / NCIMB 11848 / C-107</strain>
    </source>
</reference>
<evidence type="ECO:0000313" key="1">
    <source>
        <dbReference type="EMBL" id="ABA58321.1"/>
    </source>
</evidence>
<keyword evidence="2" id="KW-1185">Reference proteome</keyword>
<dbReference type="Proteomes" id="UP000006838">
    <property type="component" value="Chromosome"/>
</dbReference>
<accession>Q3JA25</accession>
<dbReference type="InParanoid" id="Q3JA25"/>